<keyword evidence="4" id="KW-1185">Reference proteome</keyword>
<dbReference type="RefSeq" id="WP_078696053.1">
    <property type="nucleotide sequence ID" value="NZ_FUYH01000006.1"/>
</dbReference>
<proteinExistence type="inferred from homology"/>
<dbReference type="GO" id="GO:0010181">
    <property type="term" value="F:FMN binding"/>
    <property type="evidence" value="ECO:0007669"/>
    <property type="project" value="InterPro"/>
</dbReference>
<evidence type="ECO:0000313" key="4">
    <source>
        <dbReference type="Proteomes" id="UP000190105"/>
    </source>
</evidence>
<dbReference type="InterPro" id="IPR002563">
    <property type="entry name" value="Flavin_Rdtase-like_dom"/>
</dbReference>
<comment type="similarity">
    <text evidence="1">Belongs to the flavoredoxin family.</text>
</comment>
<dbReference type="OrthoDB" id="9791490at2"/>
<dbReference type="PANTHER" id="PTHR43567:SF5">
    <property type="entry name" value="HYPOTHETICAL CYTOSOLIC PROTEIN"/>
    <property type="match status" value="1"/>
</dbReference>
<dbReference type="STRING" id="1147123.SAMN05443428_10661"/>
<dbReference type="Proteomes" id="UP000190105">
    <property type="component" value="Unassembled WGS sequence"/>
</dbReference>
<dbReference type="InterPro" id="IPR052174">
    <property type="entry name" value="Flavoredoxin"/>
</dbReference>
<evidence type="ECO:0000256" key="1">
    <source>
        <dbReference type="ARBA" id="ARBA00038054"/>
    </source>
</evidence>
<reference evidence="4" key="1">
    <citation type="submission" date="2017-02" db="EMBL/GenBank/DDBJ databases">
        <authorList>
            <person name="Varghese N."/>
            <person name="Submissions S."/>
        </authorList>
    </citation>
    <scope>NUCLEOTIDE SEQUENCE [LARGE SCALE GENOMIC DNA]</scope>
    <source>
        <strain evidence="4">USBA 833</strain>
    </source>
</reference>
<protein>
    <submittedName>
        <fullName evidence="3">NADH-FMN oxidoreductase RutF, flavin reductase (DIM6/NTAB) family</fullName>
    </submittedName>
</protein>
<sequence>MYKDVDFFEYSKEILNQIERGAFLTVKHGEKVNTMTIGWGSLGSIWHKPIFIVLVRGSRYTYELIENAEDFTVSFPLKGQLEEELVACGTKSGRDIDKLKEFNIKIREGVLVKTPIIDDCDLHLECRIIYKQFMDENKLSDEWIKQTFYNKGDYHYVYYGEILKSYMKE</sequence>
<organism evidence="3 4">
    <name type="scientific">Caloramator quimbayensis</name>
    <dbReference type="NCBI Taxonomy" id="1147123"/>
    <lineage>
        <taxon>Bacteria</taxon>
        <taxon>Bacillati</taxon>
        <taxon>Bacillota</taxon>
        <taxon>Clostridia</taxon>
        <taxon>Eubacteriales</taxon>
        <taxon>Clostridiaceae</taxon>
        <taxon>Caloramator</taxon>
    </lineage>
</organism>
<evidence type="ECO:0000313" key="3">
    <source>
        <dbReference type="EMBL" id="SKA84749.1"/>
    </source>
</evidence>
<dbReference type="EMBL" id="FUYH01000006">
    <property type="protein sequence ID" value="SKA84749.1"/>
    <property type="molecule type" value="Genomic_DNA"/>
</dbReference>
<accession>A0A1T4X5P4</accession>
<evidence type="ECO:0000259" key="2">
    <source>
        <dbReference type="Pfam" id="PF01613"/>
    </source>
</evidence>
<dbReference type="AlphaFoldDB" id="A0A1T4X5P4"/>
<dbReference type="GO" id="GO:0016646">
    <property type="term" value="F:oxidoreductase activity, acting on the CH-NH group of donors, NAD or NADP as acceptor"/>
    <property type="evidence" value="ECO:0007669"/>
    <property type="project" value="UniProtKB-ARBA"/>
</dbReference>
<dbReference type="PANTHER" id="PTHR43567">
    <property type="entry name" value="FLAVOREDOXIN-RELATED-RELATED"/>
    <property type="match status" value="1"/>
</dbReference>
<dbReference type="SUPFAM" id="SSF50475">
    <property type="entry name" value="FMN-binding split barrel"/>
    <property type="match status" value="1"/>
</dbReference>
<dbReference type="Pfam" id="PF01613">
    <property type="entry name" value="Flavin_Reduct"/>
    <property type="match status" value="1"/>
</dbReference>
<dbReference type="InterPro" id="IPR012349">
    <property type="entry name" value="Split_barrel_FMN-bd"/>
</dbReference>
<name>A0A1T4X5P4_9CLOT</name>
<dbReference type="Gene3D" id="2.30.110.10">
    <property type="entry name" value="Electron Transport, Fmn-binding Protein, Chain A"/>
    <property type="match status" value="1"/>
</dbReference>
<feature type="domain" description="Flavin reductase like" evidence="2">
    <location>
        <begin position="23"/>
        <end position="130"/>
    </location>
</feature>
<gene>
    <name evidence="3" type="ORF">SAMN05443428_10661</name>
</gene>